<gene>
    <name evidence="2" type="ORF">RUM4293_03979</name>
</gene>
<protein>
    <submittedName>
        <fullName evidence="2">Uncharacterized protein</fullName>
    </submittedName>
</protein>
<sequence length="59" mass="6501">MDRALTPPLWTPSDAAETHTGPAPKPLRAPVFIHDAITPWGTETLLLKLLREQAADQDE</sequence>
<organism evidence="2 3">
    <name type="scientific">Ruegeria atlantica</name>
    <dbReference type="NCBI Taxonomy" id="81569"/>
    <lineage>
        <taxon>Bacteria</taxon>
        <taxon>Pseudomonadati</taxon>
        <taxon>Pseudomonadota</taxon>
        <taxon>Alphaproteobacteria</taxon>
        <taxon>Rhodobacterales</taxon>
        <taxon>Roseobacteraceae</taxon>
        <taxon>Ruegeria</taxon>
    </lineage>
</organism>
<name>A0A0P1E7T2_9RHOB</name>
<dbReference type="AlphaFoldDB" id="A0A0P1E7T2"/>
<reference evidence="3" key="1">
    <citation type="submission" date="2015-09" db="EMBL/GenBank/DDBJ databases">
        <authorList>
            <person name="Rodrigo-Torres L."/>
            <person name="Arahal D.R."/>
        </authorList>
    </citation>
    <scope>NUCLEOTIDE SEQUENCE [LARGE SCALE GENOMIC DNA]</scope>
    <source>
        <strain evidence="3">CECT 4293</strain>
    </source>
</reference>
<proteinExistence type="predicted"/>
<evidence type="ECO:0000256" key="1">
    <source>
        <dbReference type="SAM" id="MobiDB-lite"/>
    </source>
</evidence>
<dbReference type="RefSeq" id="WP_058275000.1">
    <property type="nucleotide sequence ID" value="NZ_CANLTD010000004.1"/>
</dbReference>
<dbReference type="Proteomes" id="UP000050786">
    <property type="component" value="Unassembled WGS sequence"/>
</dbReference>
<evidence type="ECO:0000313" key="2">
    <source>
        <dbReference type="EMBL" id="CUH45069.1"/>
    </source>
</evidence>
<dbReference type="EMBL" id="CYPS01000064">
    <property type="protein sequence ID" value="CUH45069.1"/>
    <property type="molecule type" value="Genomic_DNA"/>
</dbReference>
<feature type="region of interest" description="Disordered" evidence="1">
    <location>
        <begin position="1"/>
        <end position="26"/>
    </location>
</feature>
<evidence type="ECO:0000313" key="3">
    <source>
        <dbReference type="Proteomes" id="UP000050786"/>
    </source>
</evidence>
<keyword evidence="3" id="KW-1185">Reference proteome</keyword>
<accession>A0A0P1E7T2</accession>